<feature type="transmembrane region" description="Helical" evidence="1">
    <location>
        <begin position="128"/>
        <end position="153"/>
    </location>
</feature>
<accession>A0ABW9GAY8</accession>
<evidence type="ECO:0000259" key="2">
    <source>
        <dbReference type="Pfam" id="PF09335"/>
    </source>
</evidence>
<keyword evidence="1" id="KW-0812">Transmembrane</keyword>
<keyword evidence="1" id="KW-1133">Transmembrane helix</keyword>
<gene>
    <name evidence="3" type="ORF">ABUE30_16095</name>
</gene>
<evidence type="ECO:0000313" key="3">
    <source>
        <dbReference type="EMBL" id="MFM2486554.1"/>
    </source>
</evidence>
<keyword evidence="4" id="KW-1185">Reference proteome</keyword>
<organism evidence="3 4">
    <name type="scientific">Celerinatantimonas yamalensis</name>
    <dbReference type="NCBI Taxonomy" id="559956"/>
    <lineage>
        <taxon>Bacteria</taxon>
        <taxon>Pseudomonadati</taxon>
        <taxon>Pseudomonadota</taxon>
        <taxon>Gammaproteobacteria</taxon>
        <taxon>Celerinatantimonadaceae</taxon>
        <taxon>Celerinatantimonas</taxon>
    </lineage>
</organism>
<dbReference type="PANTHER" id="PTHR42709">
    <property type="entry name" value="ALKALINE PHOSPHATASE LIKE PROTEIN"/>
    <property type="match status" value="1"/>
</dbReference>
<protein>
    <submittedName>
        <fullName evidence="3">DedA family protein</fullName>
    </submittedName>
</protein>
<sequence>MNWQELIAHYGYLAIVVGAFFEGETILVLGGILAHQGYLGLWEVMGSAFIGTLFGDQLYYYIGRYKGMQFIESRSRWKSKSQKIFSLLNRHQTLLIVGFRFLYGIRTVTPFVLGAAGIRPNRYIPLNVLGALVWAIGIGFLGYSFGHAVQLFLAQVHHYGKWFVSIFAMVLVIVGVIIYRRTQRQR</sequence>
<dbReference type="InterPro" id="IPR051311">
    <property type="entry name" value="DedA_domain"/>
</dbReference>
<name>A0ABW9GAY8_9GAMM</name>
<dbReference type="Pfam" id="PF09335">
    <property type="entry name" value="VTT_dom"/>
    <property type="match status" value="1"/>
</dbReference>
<proteinExistence type="predicted"/>
<dbReference type="InterPro" id="IPR032816">
    <property type="entry name" value="VTT_dom"/>
</dbReference>
<evidence type="ECO:0000313" key="4">
    <source>
        <dbReference type="Proteomes" id="UP001629953"/>
    </source>
</evidence>
<feature type="transmembrane region" description="Helical" evidence="1">
    <location>
        <begin position="159"/>
        <end position="179"/>
    </location>
</feature>
<dbReference type="RefSeq" id="WP_408624858.1">
    <property type="nucleotide sequence ID" value="NZ_JBEQCT010000009.1"/>
</dbReference>
<dbReference type="Proteomes" id="UP001629953">
    <property type="component" value="Unassembled WGS sequence"/>
</dbReference>
<dbReference type="PANTHER" id="PTHR42709:SF2">
    <property type="entry name" value="INNER MEMBRANE PROTEIN YOHD"/>
    <property type="match status" value="1"/>
</dbReference>
<evidence type="ECO:0000256" key="1">
    <source>
        <dbReference type="SAM" id="Phobius"/>
    </source>
</evidence>
<reference evidence="3 4" key="1">
    <citation type="journal article" date="2013" name="Int. J. Syst. Evol. Microbiol.">
        <title>Celerinatantimonas yamalensis sp. nov., a cold-adapted diazotrophic bacterium from a cold permafrost brine.</title>
        <authorList>
            <person name="Shcherbakova V."/>
            <person name="Chuvilskaya N."/>
            <person name="Rivkina E."/>
            <person name="Demidov N."/>
            <person name="Uchaeva V."/>
            <person name="Suetin S."/>
            <person name="Suzina N."/>
            <person name="Gilichinsky D."/>
        </authorList>
    </citation>
    <scope>NUCLEOTIDE SEQUENCE [LARGE SCALE GENOMIC DNA]</scope>
    <source>
        <strain evidence="3 4">C7</strain>
    </source>
</reference>
<comment type="caution">
    <text evidence="3">The sequence shown here is derived from an EMBL/GenBank/DDBJ whole genome shotgun (WGS) entry which is preliminary data.</text>
</comment>
<feature type="domain" description="VTT" evidence="2">
    <location>
        <begin position="23"/>
        <end position="143"/>
    </location>
</feature>
<feature type="transmembrane region" description="Helical" evidence="1">
    <location>
        <begin position="40"/>
        <end position="62"/>
    </location>
</feature>
<dbReference type="EMBL" id="JBEQCT010000009">
    <property type="protein sequence ID" value="MFM2486554.1"/>
    <property type="molecule type" value="Genomic_DNA"/>
</dbReference>
<keyword evidence="1" id="KW-0472">Membrane</keyword>
<feature type="transmembrane region" description="Helical" evidence="1">
    <location>
        <begin position="12"/>
        <end position="34"/>
    </location>
</feature>